<dbReference type="EMBL" id="BTSX01000004">
    <property type="protein sequence ID" value="GMS93197.1"/>
    <property type="molecule type" value="Genomic_DNA"/>
</dbReference>
<dbReference type="AlphaFoldDB" id="A0AAV5TEX1"/>
<proteinExistence type="predicted"/>
<dbReference type="Proteomes" id="UP001432027">
    <property type="component" value="Unassembled WGS sequence"/>
</dbReference>
<evidence type="ECO:0000256" key="1">
    <source>
        <dbReference type="SAM" id="Phobius"/>
    </source>
</evidence>
<gene>
    <name evidence="2" type="ORF">PENTCL1PPCAC_15372</name>
</gene>
<evidence type="ECO:0000313" key="2">
    <source>
        <dbReference type="EMBL" id="GMS93197.1"/>
    </source>
</evidence>
<keyword evidence="3" id="KW-1185">Reference proteome</keyword>
<feature type="transmembrane region" description="Helical" evidence="1">
    <location>
        <begin position="68"/>
        <end position="92"/>
    </location>
</feature>
<sequence>MAFYQGLIAEWMWRKEQRLGPQELHFFPLIFAHQAFFNISTISLFYLTCERLLLCFRPTFYASHKWRLSTSLFWAVFMECLIVAPLTLMLQYGQCGVIFQLRL</sequence>
<feature type="transmembrane region" description="Helical" evidence="1">
    <location>
        <begin position="26"/>
        <end position="47"/>
    </location>
</feature>
<protein>
    <recommendedName>
        <fullName evidence="4">G protein-coupled receptor</fullName>
    </recommendedName>
</protein>
<keyword evidence="1" id="KW-1133">Transmembrane helix</keyword>
<organism evidence="2 3">
    <name type="scientific">Pristionchus entomophagus</name>
    <dbReference type="NCBI Taxonomy" id="358040"/>
    <lineage>
        <taxon>Eukaryota</taxon>
        <taxon>Metazoa</taxon>
        <taxon>Ecdysozoa</taxon>
        <taxon>Nematoda</taxon>
        <taxon>Chromadorea</taxon>
        <taxon>Rhabditida</taxon>
        <taxon>Rhabditina</taxon>
        <taxon>Diplogasteromorpha</taxon>
        <taxon>Diplogasteroidea</taxon>
        <taxon>Neodiplogasteridae</taxon>
        <taxon>Pristionchus</taxon>
    </lineage>
</organism>
<keyword evidence="1" id="KW-0812">Transmembrane</keyword>
<name>A0AAV5TEX1_9BILA</name>
<accession>A0AAV5TEX1</accession>
<keyword evidence="1" id="KW-0472">Membrane</keyword>
<comment type="caution">
    <text evidence="2">The sequence shown here is derived from an EMBL/GenBank/DDBJ whole genome shotgun (WGS) entry which is preliminary data.</text>
</comment>
<evidence type="ECO:0008006" key="4">
    <source>
        <dbReference type="Google" id="ProtNLM"/>
    </source>
</evidence>
<reference evidence="2" key="1">
    <citation type="submission" date="2023-10" db="EMBL/GenBank/DDBJ databases">
        <title>Genome assembly of Pristionchus species.</title>
        <authorList>
            <person name="Yoshida K."/>
            <person name="Sommer R.J."/>
        </authorList>
    </citation>
    <scope>NUCLEOTIDE SEQUENCE</scope>
    <source>
        <strain evidence="2">RS0144</strain>
    </source>
</reference>
<evidence type="ECO:0000313" key="3">
    <source>
        <dbReference type="Proteomes" id="UP001432027"/>
    </source>
</evidence>